<protein>
    <submittedName>
        <fullName evidence="2">Uncharacterized protein</fullName>
    </submittedName>
</protein>
<dbReference type="RefSeq" id="WP_169400291.1">
    <property type="nucleotide sequence ID" value="NZ_BAAAJH010000002.1"/>
</dbReference>
<name>A0ABX1RQZ0_9PSEU</name>
<gene>
    <name evidence="2" type="ORF">HF577_35005</name>
</gene>
<dbReference type="Proteomes" id="UP001296706">
    <property type="component" value="Unassembled WGS sequence"/>
</dbReference>
<dbReference type="EMBL" id="JAAXKY010000216">
    <property type="protein sequence ID" value="NMH82284.1"/>
    <property type="molecule type" value="Genomic_DNA"/>
</dbReference>
<sequence>MTTTAGSCNEHAGLGAELRALVLSTLDRLEPVLERMRTEPVTQTAETCANCPVCALLAALRGDHPELAGQLAAYASGLLNVLRAALEEGAPAPHGSPAAEPDPPQRRVQHIVIDRGPVPR</sequence>
<accession>A0ABX1RQZ0</accession>
<keyword evidence="3" id="KW-1185">Reference proteome</keyword>
<evidence type="ECO:0000256" key="1">
    <source>
        <dbReference type="SAM" id="MobiDB-lite"/>
    </source>
</evidence>
<organism evidence="2 3">
    <name type="scientific">Pseudonocardia xinjiangensis</name>
    <dbReference type="NCBI Taxonomy" id="75289"/>
    <lineage>
        <taxon>Bacteria</taxon>
        <taxon>Bacillati</taxon>
        <taxon>Actinomycetota</taxon>
        <taxon>Actinomycetes</taxon>
        <taxon>Pseudonocardiales</taxon>
        <taxon>Pseudonocardiaceae</taxon>
        <taxon>Pseudonocardia</taxon>
    </lineage>
</organism>
<evidence type="ECO:0000313" key="3">
    <source>
        <dbReference type="Proteomes" id="UP001296706"/>
    </source>
</evidence>
<comment type="caution">
    <text evidence="2">The sequence shown here is derived from an EMBL/GenBank/DDBJ whole genome shotgun (WGS) entry which is preliminary data.</text>
</comment>
<feature type="region of interest" description="Disordered" evidence="1">
    <location>
        <begin position="89"/>
        <end position="108"/>
    </location>
</feature>
<proteinExistence type="predicted"/>
<evidence type="ECO:0000313" key="2">
    <source>
        <dbReference type="EMBL" id="NMH82284.1"/>
    </source>
</evidence>
<reference evidence="2 3" key="1">
    <citation type="submission" date="2020-04" db="EMBL/GenBank/DDBJ databases">
        <authorList>
            <person name="Klaysubun C."/>
            <person name="Duangmal K."/>
            <person name="Lipun K."/>
        </authorList>
    </citation>
    <scope>NUCLEOTIDE SEQUENCE [LARGE SCALE GENOMIC DNA]</scope>
    <source>
        <strain evidence="2 3">JCM 11839</strain>
    </source>
</reference>